<dbReference type="InterPro" id="IPR036047">
    <property type="entry name" value="F-box-like_dom_sf"/>
</dbReference>
<dbReference type="GO" id="GO:0019005">
    <property type="term" value="C:SCF ubiquitin ligase complex"/>
    <property type="evidence" value="ECO:0007669"/>
    <property type="project" value="TreeGrafter"/>
</dbReference>
<dbReference type="PANTHER" id="PTHR16008:SF6">
    <property type="entry name" value="SI:DKEY-12E7.1"/>
    <property type="match status" value="1"/>
</dbReference>
<keyword evidence="3" id="KW-1185">Reference proteome</keyword>
<dbReference type="PROSITE" id="PS50181">
    <property type="entry name" value="FBOX"/>
    <property type="match status" value="1"/>
</dbReference>
<evidence type="ECO:0000313" key="2">
    <source>
        <dbReference type="EMBL" id="KAK2194265.1"/>
    </source>
</evidence>
<name>A0AAD9PGL2_RIDPI</name>
<organism evidence="2 3">
    <name type="scientific">Ridgeia piscesae</name>
    <name type="common">Tubeworm</name>
    <dbReference type="NCBI Taxonomy" id="27915"/>
    <lineage>
        <taxon>Eukaryota</taxon>
        <taxon>Metazoa</taxon>
        <taxon>Spiralia</taxon>
        <taxon>Lophotrochozoa</taxon>
        <taxon>Annelida</taxon>
        <taxon>Polychaeta</taxon>
        <taxon>Sedentaria</taxon>
        <taxon>Canalipalpata</taxon>
        <taxon>Sabellida</taxon>
        <taxon>Siboglinidae</taxon>
        <taxon>Ridgeia</taxon>
    </lineage>
</organism>
<dbReference type="InterPro" id="IPR001810">
    <property type="entry name" value="F-box_dom"/>
</dbReference>
<dbReference type="EMBL" id="JAODUO010000001">
    <property type="protein sequence ID" value="KAK2194265.1"/>
    <property type="molecule type" value="Genomic_DNA"/>
</dbReference>
<dbReference type="GO" id="GO:0000209">
    <property type="term" value="P:protein polyubiquitination"/>
    <property type="evidence" value="ECO:0007669"/>
    <property type="project" value="TreeGrafter"/>
</dbReference>
<dbReference type="PANTHER" id="PTHR16008">
    <property type="entry name" value="F-BOX ONLY PROTEIN 4"/>
    <property type="match status" value="1"/>
</dbReference>
<dbReference type="SUPFAM" id="SSF52047">
    <property type="entry name" value="RNI-like"/>
    <property type="match status" value="1"/>
</dbReference>
<proteinExistence type="predicted"/>
<dbReference type="SUPFAM" id="SSF81383">
    <property type="entry name" value="F-box domain"/>
    <property type="match status" value="1"/>
</dbReference>
<dbReference type="InterPro" id="IPR039588">
    <property type="entry name" value="FBXO4"/>
</dbReference>
<protein>
    <recommendedName>
        <fullName evidence="1">F-box domain-containing protein</fullName>
    </recommendedName>
</protein>
<comment type="caution">
    <text evidence="2">The sequence shown here is derived from an EMBL/GenBank/DDBJ whole genome shotgun (WGS) entry which is preliminary data.</text>
</comment>
<dbReference type="Gene3D" id="1.20.1280.50">
    <property type="match status" value="1"/>
</dbReference>
<reference evidence="2" key="1">
    <citation type="journal article" date="2023" name="Mol. Biol. Evol.">
        <title>Third-Generation Sequencing Reveals the Adaptive Role of the Epigenome in Three Deep-Sea Polychaetes.</title>
        <authorList>
            <person name="Perez M."/>
            <person name="Aroh O."/>
            <person name="Sun Y."/>
            <person name="Lan Y."/>
            <person name="Juniper S.K."/>
            <person name="Young C.R."/>
            <person name="Angers B."/>
            <person name="Qian P.Y."/>
        </authorList>
    </citation>
    <scope>NUCLEOTIDE SEQUENCE</scope>
    <source>
        <strain evidence="2">R07B-5</strain>
    </source>
</reference>
<dbReference type="GO" id="GO:0031146">
    <property type="term" value="P:SCF-dependent proteasomal ubiquitin-dependent protein catabolic process"/>
    <property type="evidence" value="ECO:0007669"/>
    <property type="project" value="InterPro"/>
</dbReference>
<gene>
    <name evidence="2" type="ORF">NP493_1g09040</name>
</gene>
<dbReference type="Pfam" id="PF12937">
    <property type="entry name" value="F-box-like"/>
    <property type="match status" value="1"/>
</dbReference>
<evidence type="ECO:0000259" key="1">
    <source>
        <dbReference type="PROSITE" id="PS50181"/>
    </source>
</evidence>
<feature type="domain" description="F-box" evidence="1">
    <location>
        <begin position="55"/>
        <end position="102"/>
    </location>
</feature>
<accession>A0AAD9PGL2</accession>
<evidence type="ECO:0000313" key="3">
    <source>
        <dbReference type="Proteomes" id="UP001209878"/>
    </source>
</evidence>
<dbReference type="SMART" id="SM00256">
    <property type="entry name" value="FBOX"/>
    <property type="match status" value="1"/>
</dbReference>
<sequence>MAELSFREVCKFTGLSWLITVIMNVFFKLNNKDLWDLVTFNTTGSELSAEDEDWSPGINDIPEECLVYLLRFLEHRDLIRCAFVCKHWKTTVDAHPELWRSAELRLLKPPKKSFFSLLYPPDRNRTYVDCLIAKEARLKYLSVDLYHYDGENFQTLSKLLSSGCCHRLRNVKLTWYESKRCTERARSFGFSFAFFISTLTLLRAYCDGISTLNCQMNWTDESVKHISSFVNLRMLEIGCMPRVHNISKQHIDTLLQSLRYLQIFRLTVTIEQGCLQRYAFRSQSLRTLDISGCVNVMIGEMDLPNLESFNANGILCHRKCVSEHKFCLFDVLRDGCPSLQVVNDTRVYHDSNDLGLSEEEKSILKICFCPRHKKMTPRTQALFR</sequence>
<dbReference type="Gene3D" id="3.80.10.10">
    <property type="entry name" value="Ribonuclease Inhibitor"/>
    <property type="match status" value="1"/>
</dbReference>
<dbReference type="InterPro" id="IPR032675">
    <property type="entry name" value="LRR_dom_sf"/>
</dbReference>
<dbReference type="AlphaFoldDB" id="A0AAD9PGL2"/>
<dbReference type="Proteomes" id="UP001209878">
    <property type="component" value="Unassembled WGS sequence"/>
</dbReference>